<comment type="similarity">
    <text evidence="2 7">Belongs to the SurE nucleotidase family.</text>
</comment>
<feature type="binding site" evidence="7">
    <location>
        <position position="16"/>
    </location>
    <ligand>
        <name>a divalent metal cation</name>
        <dbReference type="ChEBI" id="CHEBI:60240"/>
    </ligand>
</feature>
<keyword evidence="3 7" id="KW-0963">Cytoplasm</keyword>
<comment type="subcellular location">
    <subcellularLocation>
        <location evidence="7">Cytoplasm</location>
    </subcellularLocation>
</comment>
<dbReference type="HAMAP" id="MF_00060">
    <property type="entry name" value="SurE"/>
    <property type="match status" value="1"/>
</dbReference>
<dbReference type="InterPro" id="IPR002828">
    <property type="entry name" value="SurE-like_Pase/nucleotidase"/>
</dbReference>
<evidence type="ECO:0000256" key="2">
    <source>
        <dbReference type="ARBA" id="ARBA00011062"/>
    </source>
</evidence>
<feature type="binding site" evidence="7">
    <location>
        <position position="15"/>
    </location>
    <ligand>
        <name>a divalent metal cation</name>
        <dbReference type="ChEBI" id="CHEBI:60240"/>
    </ligand>
</feature>
<dbReference type="InterPro" id="IPR030048">
    <property type="entry name" value="SurE"/>
</dbReference>
<keyword evidence="5 7" id="KW-0547">Nucleotide-binding</keyword>
<dbReference type="EC" id="3.1.3.5" evidence="7"/>
<proteinExistence type="inferred from homology"/>
<sequence>MTTPYLFDRVLVTNDDGIDAPGLAVAEALAASLAREVWVVAPEHDQSGVAQAISLHQPLRHYARGERRYALSGTPADCVMFAIAHWFDQQPPDLVISGVNCGANLSDAVMYSGTVGAVVAAAHLGVPAVALSQAYQVRDRIDWAAVEAFGADVIRKLVRRQPDAVCWNINFPPLPAEQIKAARITRQFGGSVPRPVLKAGHDGRGLPYHWLEFRHDPQGVTHAQSDVMAVREGYISVMPLQTSRCDEDRAQAGWQIGEIALR</sequence>
<keyword evidence="6 7" id="KW-0378">Hydrolase</keyword>
<gene>
    <name evidence="7 9" type="primary">surE</name>
    <name evidence="9" type="ORF">MU846_03010</name>
</gene>
<evidence type="ECO:0000256" key="3">
    <source>
        <dbReference type="ARBA" id="ARBA00022490"/>
    </source>
</evidence>
<evidence type="ECO:0000256" key="7">
    <source>
        <dbReference type="HAMAP-Rule" id="MF_00060"/>
    </source>
</evidence>
<evidence type="ECO:0000256" key="5">
    <source>
        <dbReference type="ARBA" id="ARBA00022741"/>
    </source>
</evidence>
<dbReference type="EMBL" id="JALKII010000001">
    <property type="protein sequence ID" value="MCK0536668.1"/>
    <property type="molecule type" value="Genomic_DNA"/>
</dbReference>
<reference evidence="9" key="1">
    <citation type="submission" date="2022-04" db="EMBL/GenBank/DDBJ databases">
        <title>Alcanivorax sp. CY1518 draft genome sequence.</title>
        <authorList>
            <person name="Zhao G."/>
            <person name="An M."/>
        </authorList>
    </citation>
    <scope>NUCLEOTIDE SEQUENCE</scope>
    <source>
        <strain evidence="9">CY1518</strain>
    </source>
</reference>
<dbReference type="Proteomes" id="UP001165524">
    <property type="component" value="Unassembled WGS sequence"/>
</dbReference>
<evidence type="ECO:0000313" key="9">
    <source>
        <dbReference type="EMBL" id="MCK0536668.1"/>
    </source>
</evidence>
<dbReference type="NCBIfam" id="NF001490">
    <property type="entry name" value="PRK00346.1-4"/>
    <property type="match status" value="1"/>
</dbReference>
<feature type="binding site" evidence="7">
    <location>
        <position position="100"/>
    </location>
    <ligand>
        <name>a divalent metal cation</name>
        <dbReference type="ChEBI" id="CHEBI:60240"/>
    </ligand>
</feature>
<evidence type="ECO:0000313" key="10">
    <source>
        <dbReference type="Proteomes" id="UP001165524"/>
    </source>
</evidence>
<evidence type="ECO:0000256" key="1">
    <source>
        <dbReference type="ARBA" id="ARBA00000815"/>
    </source>
</evidence>
<comment type="caution">
    <text evidence="9">The sequence shown here is derived from an EMBL/GenBank/DDBJ whole genome shotgun (WGS) entry which is preliminary data.</text>
</comment>
<dbReference type="RefSeq" id="WP_246948201.1">
    <property type="nucleotide sequence ID" value="NZ_JALKII010000001.1"/>
</dbReference>
<organism evidence="9 10">
    <name type="scientific">Alcanivorax quisquiliarum</name>
    <dbReference type="NCBI Taxonomy" id="2933565"/>
    <lineage>
        <taxon>Bacteria</taxon>
        <taxon>Pseudomonadati</taxon>
        <taxon>Pseudomonadota</taxon>
        <taxon>Gammaproteobacteria</taxon>
        <taxon>Oceanospirillales</taxon>
        <taxon>Alcanivoracaceae</taxon>
        <taxon>Alcanivorax</taxon>
    </lineage>
</organism>
<dbReference type="PANTHER" id="PTHR30457">
    <property type="entry name" value="5'-NUCLEOTIDASE SURE"/>
    <property type="match status" value="1"/>
</dbReference>
<dbReference type="Gene3D" id="3.40.1210.10">
    <property type="entry name" value="Survival protein SurE-like phosphatase/nucleotidase"/>
    <property type="match status" value="1"/>
</dbReference>
<dbReference type="SUPFAM" id="SSF64167">
    <property type="entry name" value="SurE-like"/>
    <property type="match status" value="1"/>
</dbReference>
<feature type="domain" description="Survival protein SurE-like phosphatase/nucleotidase" evidence="8">
    <location>
        <begin position="10"/>
        <end position="188"/>
    </location>
</feature>
<accession>A0ABT0E4C2</accession>
<dbReference type="InterPro" id="IPR036523">
    <property type="entry name" value="SurE-like_sf"/>
</dbReference>
<dbReference type="NCBIfam" id="TIGR00087">
    <property type="entry name" value="surE"/>
    <property type="match status" value="1"/>
</dbReference>
<comment type="cofactor">
    <cofactor evidence="7">
        <name>a divalent metal cation</name>
        <dbReference type="ChEBI" id="CHEBI:60240"/>
    </cofactor>
    <text evidence="7">Binds 1 divalent metal cation per subunit.</text>
</comment>
<comment type="catalytic activity">
    <reaction evidence="1 7">
        <text>a ribonucleoside 5'-phosphate + H2O = a ribonucleoside + phosphate</text>
        <dbReference type="Rhea" id="RHEA:12484"/>
        <dbReference type="ChEBI" id="CHEBI:15377"/>
        <dbReference type="ChEBI" id="CHEBI:18254"/>
        <dbReference type="ChEBI" id="CHEBI:43474"/>
        <dbReference type="ChEBI" id="CHEBI:58043"/>
        <dbReference type="EC" id="3.1.3.5"/>
    </reaction>
</comment>
<keyword evidence="4 7" id="KW-0479">Metal-binding</keyword>
<evidence type="ECO:0000256" key="4">
    <source>
        <dbReference type="ARBA" id="ARBA00022723"/>
    </source>
</evidence>
<keyword evidence="10" id="KW-1185">Reference proteome</keyword>
<protein>
    <recommendedName>
        <fullName evidence="7">5'-nucleotidase SurE</fullName>
        <ecNumber evidence="7">3.1.3.5</ecNumber>
    </recommendedName>
    <alternativeName>
        <fullName evidence="7">Nucleoside 5'-monophosphate phosphohydrolase</fullName>
    </alternativeName>
</protein>
<name>A0ABT0E4C2_9GAMM</name>
<feature type="binding site" evidence="7">
    <location>
        <position position="47"/>
    </location>
    <ligand>
        <name>a divalent metal cation</name>
        <dbReference type="ChEBI" id="CHEBI:60240"/>
    </ligand>
</feature>
<dbReference type="Pfam" id="PF01975">
    <property type="entry name" value="SurE"/>
    <property type="match status" value="1"/>
</dbReference>
<dbReference type="GO" id="GO:0008254">
    <property type="term" value="F:3'-nucleotidase activity"/>
    <property type="evidence" value="ECO:0007669"/>
    <property type="project" value="UniProtKB-EC"/>
</dbReference>
<comment type="function">
    <text evidence="7">Nucleotidase that shows phosphatase activity on nucleoside 5'-monophosphates.</text>
</comment>
<evidence type="ECO:0000256" key="6">
    <source>
        <dbReference type="ARBA" id="ARBA00022801"/>
    </source>
</evidence>
<evidence type="ECO:0000259" key="8">
    <source>
        <dbReference type="Pfam" id="PF01975"/>
    </source>
</evidence>
<dbReference type="PANTHER" id="PTHR30457:SF12">
    <property type="entry name" value="5'_3'-NUCLEOTIDASE SURE"/>
    <property type="match status" value="1"/>
</dbReference>